<dbReference type="EMBL" id="QJPH01000261">
    <property type="protein sequence ID" value="PZN81642.1"/>
    <property type="molecule type" value="Genomic_DNA"/>
</dbReference>
<sequence length="88" mass="9324">MRPEGQERSARNRGRPGRGADRAGPPPVAWREEGRNKPALAGVPGEKYHLAGTTNGACSQASALVVVYKCWRPVIPAGMTESSVQGLV</sequence>
<comment type="caution">
    <text evidence="2">The sequence shown here is derived from an EMBL/GenBank/DDBJ whole genome shotgun (WGS) entry which is preliminary data.</text>
</comment>
<feature type="region of interest" description="Disordered" evidence="1">
    <location>
        <begin position="1"/>
        <end position="38"/>
    </location>
</feature>
<evidence type="ECO:0000313" key="3">
    <source>
        <dbReference type="Proteomes" id="UP000249396"/>
    </source>
</evidence>
<evidence type="ECO:0000313" key="2">
    <source>
        <dbReference type="EMBL" id="PZN81642.1"/>
    </source>
</evidence>
<dbReference type="AlphaFoldDB" id="A0A2W4RCN7"/>
<proteinExistence type="predicted"/>
<organism evidence="2 3">
    <name type="scientific">Candidatus Methylumidiphilus alinenensis</name>
    <dbReference type="NCBI Taxonomy" id="2202197"/>
    <lineage>
        <taxon>Bacteria</taxon>
        <taxon>Pseudomonadati</taxon>
        <taxon>Pseudomonadota</taxon>
        <taxon>Gammaproteobacteria</taxon>
        <taxon>Methylococcales</taxon>
        <taxon>Candidatus Methylumidiphilus</taxon>
    </lineage>
</organism>
<protein>
    <submittedName>
        <fullName evidence="2">Uncharacterized protein</fullName>
    </submittedName>
</protein>
<evidence type="ECO:0000256" key="1">
    <source>
        <dbReference type="SAM" id="MobiDB-lite"/>
    </source>
</evidence>
<gene>
    <name evidence="2" type="ORF">DM484_08030</name>
</gene>
<dbReference type="Proteomes" id="UP000249396">
    <property type="component" value="Unassembled WGS sequence"/>
</dbReference>
<accession>A0A2W4RCN7</accession>
<feature type="compositionally biased region" description="Basic and acidic residues" evidence="1">
    <location>
        <begin position="1"/>
        <end position="10"/>
    </location>
</feature>
<reference evidence="2 3" key="1">
    <citation type="journal article" date="2018" name="Aquat. Microb. Ecol.">
        <title>Gammaproteobacterial methanotrophs dominate.</title>
        <authorList>
            <person name="Rissanen A.J."/>
            <person name="Saarenheimo J."/>
            <person name="Tiirola M."/>
            <person name="Peura S."/>
            <person name="Aalto S.L."/>
            <person name="Karvinen A."/>
            <person name="Nykanen H."/>
        </authorList>
    </citation>
    <scope>NUCLEOTIDE SEQUENCE [LARGE SCALE GENOMIC DNA]</scope>
    <source>
        <strain evidence="2">AMbin10</strain>
    </source>
</reference>
<name>A0A2W4RCN7_9GAMM</name>